<reference evidence="3 5" key="1">
    <citation type="journal article" date="2013" name="Genome Biol.">
        <title>Draft genome of the mountain pine beetle, Dendroctonus ponderosae Hopkins, a major forest pest.</title>
        <authorList>
            <person name="Keeling C.I."/>
            <person name="Yuen M.M."/>
            <person name="Liao N.Y."/>
            <person name="Docking T.R."/>
            <person name="Chan S.K."/>
            <person name="Taylor G.A."/>
            <person name="Palmquist D.L."/>
            <person name="Jackman S.D."/>
            <person name="Nguyen A."/>
            <person name="Li M."/>
            <person name="Henderson H."/>
            <person name="Janes J.K."/>
            <person name="Zhao Y."/>
            <person name="Pandoh P."/>
            <person name="Moore R."/>
            <person name="Sperling F.A."/>
            <person name="Huber D.P."/>
            <person name="Birol I."/>
            <person name="Jones S.J."/>
            <person name="Bohlmann J."/>
        </authorList>
    </citation>
    <scope>NUCLEOTIDE SEQUENCE</scope>
</reference>
<name>N6ULB5_DENPD</name>
<keyword evidence="2" id="KW-1133">Transmembrane helix</keyword>
<evidence type="ECO:0000256" key="1">
    <source>
        <dbReference type="SAM" id="MobiDB-lite"/>
    </source>
</evidence>
<organism evidence="3">
    <name type="scientific">Dendroctonus ponderosae</name>
    <name type="common">Mountain pine beetle</name>
    <dbReference type="NCBI Taxonomy" id="77166"/>
    <lineage>
        <taxon>Eukaryota</taxon>
        <taxon>Metazoa</taxon>
        <taxon>Ecdysozoa</taxon>
        <taxon>Arthropoda</taxon>
        <taxon>Hexapoda</taxon>
        <taxon>Insecta</taxon>
        <taxon>Pterygota</taxon>
        <taxon>Neoptera</taxon>
        <taxon>Endopterygota</taxon>
        <taxon>Coleoptera</taxon>
        <taxon>Polyphaga</taxon>
        <taxon>Cucujiformia</taxon>
        <taxon>Curculionidae</taxon>
        <taxon>Scolytinae</taxon>
        <taxon>Dendroctonus</taxon>
    </lineage>
</organism>
<accession>N6ULB5</accession>
<feature type="region of interest" description="Disordered" evidence="1">
    <location>
        <begin position="272"/>
        <end position="291"/>
    </location>
</feature>
<dbReference type="EMBL" id="KB740694">
    <property type="protein sequence ID" value="ENN79487.1"/>
    <property type="molecule type" value="Genomic_DNA"/>
</dbReference>
<reference evidence="4" key="2">
    <citation type="submission" date="2024-08" db="UniProtKB">
        <authorList>
            <consortium name="EnsemblMetazoa"/>
        </authorList>
    </citation>
    <scope>IDENTIFICATION</scope>
</reference>
<keyword evidence="2" id="KW-0472">Membrane</keyword>
<protein>
    <submittedName>
        <fullName evidence="3 4">Uncharacterized protein</fullName>
    </submittedName>
</protein>
<evidence type="ECO:0000313" key="5">
    <source>
        <dbReference type="Proteomes" id="UP000019118"/>
    </source>
</evidence>
<evidence type="ECO:0000313" key="3">
    <source>
        <dbReference type="EMBL" id="ENN79487.1"/>
    </source>
</evidence>
<evidence type="ECO:0000313" key="4">
    <source>
        <dbReference type="EnsemblMetazoa" id="XP_019756253.1"/>
    </source>
</evidence>
<sequence>MERILVIKTKQHPNPSNQYPSERRYSASCVLGLSAVFLAFSMLALVMVLLMLQKMYLPANQLKDNLVQKVTDDLKFSNPGYLHYYIRIPVLILCGCFALGCGNLAAFISGLFAWKRWYVDQNITYFFLSCIASTVTSALSILINVVTYSNLEFTYLDDQDQEAPRTLSPLSASLAANAMLLAVLSVVWSLLATKLAYRGMTSYYPEDAMESGRNVAVQPKKGRALQNSIPIEIVNRFAAESMAGILPKKENCDLPKQETTVEYQQRVNKFLSASGTKEGEASANHVSPTDR</sequence>
<dbReference type="EnsemblMetazoa" id="XM_019900694.1">
    <property type="protein sequence ID" value="XP_019756253.1"/>
    <property type="gene ID" value="LOC109534898"/>
</dbReference>
<keyword evidence="2" id="KW-0812">Transmembrane</keyword>
<gene>
    <name evidence="4" type="primary">109534898</name>
    <name evidence="3" type="ORF">YQE_04131</name>
</gene>
<dbReference type="Proteomes" id="UP000019118">
    <property type="component" value="Unassembled WGS sequence"/>
</dbReference>
<dbReference type="OrthoDB" id="6628993at2759"/>
<feature type="transmembrane region" description="Helical" evidence="2">
    <location>
        <begin position="29"/>
        <end position="52"/>
    </location>
</feature>
<evidence type="ECO:0000256" key="2">
    <source>
        <dbReference type="SAM" id="Phobius"/>
    </source>
</evidence>
<dbReference type="AlphaFoldDB" id="N6ULB5"/>
<dbReference type="HOGENOM" id="CLU_957327_0_0_1"/>
<feature type="non-terminal residue" evidence="3">
    <location>
        <position position="1"/>
    </location>
</feature>
<proteinExistence type="predicted"/>
<keyword evidence="5" id="KW-1185">Reference proteome</keyword>
<feature type="transmembrane region" description="Helical" evidence="2">
    <location>
        <begin position="84"/>
        <end position="113"/>
    </location>
</feature>
<dbReference type="OMA" id="YPEDAME"/>
<feature type="transmembrane region" description="Helical" evidence="2">
    <location>
        <begin position="125"/>
        <end position="147"/>
    </location>
</feature>
<feature type="transmembrane region" description="Helical" evidence="2">
    <location>
        <begin position="167"/>
        <end position="191"/>
    </location>
</feature>